<dbReference type="OrthoDB" id="2447880at2759"/>
<dbReference type="InterPro" id="IPR004026">
    <property type="entry name" value="Ada_DNA_repair_Zn-bd"/>
</dbReference>
<keyword evidence="8" id="KW-1185">Reference proteome</keyword>
<dbReference type="Proteomes" id="UP000504638">
    <property type="component" value="Unplaced"/>
</dbReference>
<dbReference type="RefSeq" id="XP_033530410.1">
    <property type="nucleotide sequence ID" value="XM_033674402.1"/>
</dbReference>
<sequence>MAYTSSQARCIAVSSRDSNASSAFVYAVKTTGIYCRPNCASRLARRANIVFFDDAGRAETEGFRPCKRCQPQSTKRAGIGAPSERVAAAVNEAKRIIELNASECSGKGSQITLNELAMRVGLTPRYLHKVFAEHVGCSPRDHFLATKRLRDSDTYSPVDDTNSTGKNDDIFQIEDFLYVPDEDRDRTPQDKNDAEISTLFDAFQFPCEEIHSSVSPALMKERT</sequence>
<dbReference type="GO" id="GO:0032259">
    <property type="term" value="P:methylation"/>
    <property type="evidence" value="ECO:0007669"/>
    <property type="project" value="UniProtKB-KW"/>
</dbReference>
<dbReference type="AlphaFoldDB" id="A0A6G1FSX3"/>
<dbReference type="Pfam" id="PF02805">
    <property type="entry name" value="Ada_Zn_binding"/>
    <property type="match status" value="1"/>
</dbReference>
<dbReference type="GO" id="GO:0008168">
    <property type="term" value="F:methyltransferase activity"/>
    <property type="evidence" value="ECO:0007669"/>
    <property type="project" value="UniProtKB-KW"/>
</dbReference>
<dbReference type="GO" id="GO:0043565">
    <property type="term" value="F:sequence-specific DNA binding"/>
    <property type="evidence" value="ECO:0007669"/>
    <property type="project" value="InterPro"/>
</dbReference>
<evidence type="ECO:0000259" key="6">
    <source>
        <dbReference type="PROSITE" id="PS01124"/>
    </source>
</evidence>
<accession>A0A6G1FSX3</accession>
<dbReference type="SUPFAM" id="SSF46689">
    <property type="entry name" value="Homeodomain-like"/>
    <property type="match status" value="1"/>
</dbReference>
<dbReference type="GeneID" id="54414972"/>
<dbReference type="GO" id="GO:0008270">
    <property type="term" value="F:zinc ion binding"/>
    <property type="evidence" value="ECO:0007669"/>
    <property type="project" value="InterPro"/>
</dbReference>
<keyword evidence="3" id="KW-0805">Transcription regulation</keyword>
<dbReference type="InterPro" id="IPR035451">
    <property type="entry name" value="Ada-like_dom_sf"/>
</dbReference>
<dbReference type="Gene3D" id="1.10.10.60">
    <property type="entry name" value="Homeodomain-like"/>
    <property type="match status" value="1"/>
</dbReference>
<dbReference type="InterPro" id="IPR018060">
    <property type="entry name" value="HTH_AraC"/>
</dbReference>
<evidence type="ECO:0000256" key="4">
    <source>
        <dbReference type="ARBA" id="ARBA00023159"/>
    </source>
</evidence>
<reference evidence="9" key="2">
    <citation type="submission" date="2020-04" db="EMBL/GenBank/DDBJ databases">
        <authorList>
            <consortium name="NCBI Genome Project"/>
        </authorList>
    </citation>
    <scope>NUCLEOTIDE SEQUENCE</scope>
    <source>
        <strain evidence="9">CBS 781.70</strain>
    </source>
</reference>
<keyword evidence="5" id="KW-0804">Transcription</keyword>
<feature type="domain" description="HTH araC/xylS-type" evidence="6">
    <location>
        <begin position="91"/>
        <end position="147"/>
    </location>
</feature>
<evidence type="ECO:0000313" key="7">
    <source>
        <dbReference type="EMBL" id="KAF1808779.1"/>
    </source>
</evidence>
<dbReference type="SUPFAM" id="SSF57884">
    <property type="entry name" value="Ada DNA repair protein, N-terminal domain (N-Ada 10)"/>
    <property type="match status" value="1"/>
</dbReference>
<evidence type="ECO:0000256" key="2">
    <source>
        <dbReference type="ARBA" id="ARBA00022603"/>
    </source>
</evidence>
<comment type="cofactor">
    <cofactor evidence="1">
        <name>Zn(2+)</name>
        <dbReference type="ChEBI" id="CHEBI:29105"/>
    </cofactor>
</comment>
<dbReference type="EMBL" id="ML975179">
    <property type="protein sequence ID" value="KAF1808779.1"/>
    <property type="molecule type" value="Genomic_DNA"/>
</dbReference>
<dbReference type="GO" id="GO:0003700">
    <property type="term" value="F:DNA-binding transcription factor activity"/>
    <property type="evidence" value="ECO:0007669"/>
    <property type="project" value="InterPro"/>
</dbReference>
<evidence type="ECO:0000256" key="5">
    <source>
        <dbReference type="ARBA" id="ARBA00023163"/>
    </source>
</evidence>
<dbReference type="PROSITE" id="PS01124">
    <property type="entry name" value="HTH_ARAC_FAMILY_2"/>
    <property type="match status" value="1"/>
</dbReference>
<keyword evidence="4" id="KW-0010">Activator</keyword>
<evidence type="ECO:0000313" key="8">
    <source>
        <dbReference type="Proteomes" id="UP000504638"/>
    </source>
</evidence>
<name>A0A6G1FSX3_9PEZI</name>
<dbReference type="GO" id="GO:0006281">
    <property type="term" value="P:DNA repair"/>
    <property type="evidence" value="ECO:0007669"/>
    <property type="project" value="InterPro"/>
</dbReference>
<reference evidence="7 9" key="1">
    <citation type="submission" date="2020-01" db="EMBL/GenBank/DDBJ databases">
        <authorList>
            <consortium name="DOE Joint Genome Institute"/>
            <person name="Haridas S."/>
            <person name="Albert R."/>
            <person name="Binder M."/>
            <person name="Bloem J."/>
            <person name="Labutti K."/>
            <person name="Salamov A."/>
            <person name="Andreopoulos B."/>
            <person name="Baker S.E."/>
            <person name="Barry K."/>
            <person name="Bills G."/>
            <person name="Bluhm B.H."/>
            <person name="Cannon C."/>
            <person name="Castanera R."/>
            <person name="Culley D.E."/>
            <person name="Daum C."/>
            <person name="Ezra D."/>
            <person name="Gonzalez J.B."/>
            <person name="Henrissat B."/>
            <person name="Kuo A."/>
            <person name="Liang C."/>
            <person name="Lipzen A."/>
            <person name="Lutzoni F."/>
            <person name="Magnuson J."/>
            <person name="Mondo S."/>
            <person name="Nolan M."/>
            <person name="Ohm R."/>
            <person name="Pangilinan J."/>
            <person name="Park H.-J."/>
            <person name="Ramirez L."/>
            <person name="Alfaro M."/>
            <person name="Sun H."/>
            <person name="Tritt A."/>
            <person name="Yoshinaga Y."/>
            <person name="Zwiers L.-H."/>
            <person name="Turgeon B.G."/>
            <person name="Goodwin S.B."/>
            <person name="Spatafora J.W."/>
            <person name="Crous P.W."/>
            <person name="Grigoriev I.V."/>
        </authorList>
    </citation>
    <scope>NUCLEOTIDE SEQUENCE</scope>
    <source>
        <strain evidence="7 9">CBS 781.70</strain>
    </source>
</reference>
<evidence type="ECO:0000313" key="9">
    <source>
        <dbReference type="RefSeq" id="XP_033530410.1"/>
    </source>
</evidence>
<organism evidence="7">
    <name type="scientific">Eremomyces bilateralis CBS 781.70</name>
    <dbReference type="NCBI Taxonomy" id="1392243"/>
    <lineage>
        <taxon>Eukaryota</taxon>
        <taxon>Fungi</taxon>
        <taxon>Dikarya</taxon>
        <taxon>Ascomycota</taxon>
        <taxon>Pezizomycotina</taxon>
        <taxon>Dothideomycetes</taxon>
        <taxon>Dothideomycetes incertae sedis</taxon>
        <taxon>Eremomycetales</taxon>
        <taxon>Eremomycetaceae</taxon>
        <taxon>Eremomyces</taxon>
    </lineage>
</organism>
<gene>
    <name evidence="7 9" type="ORF">P152DRAFT_209397</name>
</gene>
<keyword evidence="2" id="KW-0808">Transferase</keyword>
<evidence type="ECO:0000256" key="1">
    <source>
        <dbReference type="ARBA" id="ARBA00001947"/>
    </source>
</evidence>
<evidence type="ECO:0000256" key="3">
    <source>
        <dbReference type="ARBA" id="ARBA00023015"/>
    </source>
</evidence>
<protein>
    <recommendedName>
        <fullName evidence="6">HTH araC/xylS-type domain-containing protein</fullName>
    </recommendedName>
</protein>
<proteinExistence type="predicted"/>
<dbReference type="Gene3D" id="3.40.10.10">
    <property type="entry name" value="DNA Methylphosphotriester Repair Domain"/>
    <property type="match status" value="1"/>
</dbReference>
<keyword evidence="2" id="KW-0489">Methyltransferase</keyword>
<dbReference type="InterPro" id="IPR009057">
    <property type="entry name" value="Homeodomain-like_sf"/>
</dbReference>
<reference evidence="9" key="3">
    <citation type="submission" date="2025-04" db="UniProtKB">
        <authorList>
            <consortium name="RefSeq"/>
        </authorList>
    </citation>
    <scope>IDENTIFICATION</scope>
    <source>
        <strain evidence="9">CBS 781.70</strain>
    </source>
</reference>